<evidence type="ECO:0000256" key="1">
    <source>
        <dbReference type="SAM" id="Coils"/>
    </source>
</evidence>
<dbReference type="SMART" id="SM00857">
    <property type="entry name" value="Resolvase"/>
    <property type="match status" value="1"/>
</dbReference>
<dbReference type="CDD" id="cd00338">
    <property type="entry name" value="Ser_Recombinase"/>
    <property type="match status" value="1"/>
</dbReference>
<dbReference type="Proteomes" id="UP000070452">
    <property type="component" value="Unassembled WGS sequence"/>
</dbReference>
<dbReference type="InterPro" id="IPR050639">
    <property type="entry name" value="SSR_resolvase"/>
</dbReference>
<dbReference type="PANTHER" id="PTHR30461">
    <property type="entry name" value="DNA-INVERTASE FROM LAMBDOID PROPHAGE"/>
    <property type="match status" value="1"/>
</dbReference>
<dbReference type="RefSeq" id="WP_060854003.1">
    <property type="nucleotide sequence ID" value="NZ_LRHK01000001.1"/>
</dbReference>
<dbReference type="InterPro" id="IPR036162">
    <property type="entry name" value="Resolvase-like_N_sf"/>
</dbReference>
<dbReference type="GO" id="GO:0000150">
    <property type="term" value="F:DNA strand exchange activity"/>
    <property type="evidence" value="ECO:0007669"/>
    <property type="project" value="InterPro"/>
</dbReference>
<dbReference type="Pfam" id="PF18013">
    <property type="entry name" value="Phage_lysozyme2"/>
    <property type="match status" value="1"/>
</dbReference>
<evidence type="ECO:0000313" key="5">
    <source>
        <dbReference type="EMBL" id="KWX17918.1"/>
    </source>
</evidence>
<dbReference type="AlphaFoldDB" id="A0A132P6F9"/>
<dbReference type="Gene3D" id="3.90.1720.60">
    <property type="match status" value="1"/>
</dbReference>
<evidence type="ECO:0000313" key="6">
    <source>
        <dbReference type="Proteomes" id="UP000070452"/>
    </source>
</evidence>
<dbReference type="InterPro" id="IPR006119">
    <property type="entry name" value="Resolv_N"/>
</dbReference>
<dbReference type="PROSITE" id="PS51737">
    <property type="entry name" value="RECOMBINASE_DNA_BIND"/>
    <property type="match status" value="1"/>
</dbReference>
<name>A0A132P6F9_ENTFC</name>
<sequence>MKEVEVIKARNDLQTRTRGKTIELMRVGAYCRVSTDSADQLNSYKSQVAYYTDMIKKNKEWVLADIYADEAITGTQVAKREDFQRMINDCMNGEIDMVITKSISRFARNTLDTLKYVRMLKERNIAVYFEDEKINTLTMDGELLLVVLSSVAQQEVENISANVKKGLKMKMKRGELVGFQGCLGYDYHKDTKTITVNEEEAEIVRYIFNRYIEGAGGSVIAHELENLGYKTKYGSSTWVQSTVIGIIKNEKYKGDLLLGKTFTVDPISKRRLENFGEEDKFYIRNHHEPIISEEVFEKAQEILARRNVNRGKIGEGSTKREKYSRKYAFSCMLECGFCGGTLTRRNWHSSSQYSKVIWQCVTATKKGKKFCKHSKGIPETAIEEAFVESYRLLCDDNKDVLEEFLQRMDDTLSSSVVSKQLAKAEKEIGALEKKKSKLVDMRLEEIIDKETYESKYADLVSKQEQLVEERKKLQETSDNEKDIKKRLKEFKKTLEQNEVLDKFDRYVFESIVEKVIVGGLDENGNVDPAQLTFVYKTGLKNNVDGAKFKPQRKNARGRHRTEELCSHDSNEVDKMCSDSSNDTGQGSAGGYVSLWPKEKPSNIFIMDNPDLEKAREVLRMNKNGIAFSKKGWRGPFTSAWTLDSIFNANFIQTGLIKADIFQNSFNKTGDVLKLVNGLLQIWNNKKKIMELTKKGMEFWNRKESIGTIGTTDSAGNPFPNAVTPTPLEENSLVIRTNGDGKYILISPTAEKGFVLLGNGKAYYFGDLDIQGKLTVRGKEVIPGQNGGPSGGGETPGGYPDELKTDAEKRAWRIYDILCNNGFTKQSACGILGNIQQETGGTFDPDTVQIGGPAYGLVQWDGSSYPLVGPATWDGKVYVQNLFNAAGIKEPITSLDAQVRLLIWTFTNGQWMGVVQPTTVDGFKACTDPRQAAYAFERNYERPAATHPERQDYAVNWYNKFKDLKPGGATGEAGLKHLESLIGQRIGNGQCYGLSAEYSGYLGGCGMGAGTKYGLTHVIGNTSAASDIGIAYDWSAVGWKVIQNPRYDQLVVGAIINWARGGQVGSWFADGTYGHTGVIRGLANGRMQTYEQNTELGMICGKLDRQYYSASAISSIVIPPK</sequence>
<dbReference type="Pfam" id="PF13408">
    <property type="entry name" value="Zn_ribbon_recom"/>
    <property type="match status" value="1"/>
</dbReference>
<protein>
    <recommendedName>
        <fullName evidence="7">Recombinase family protein</fullName>
    </recommendedName>
</protein>
<feature type="compositionally biased region" description="Gly residues" evidence="2">
    <location>
        <begin position="784"/>
        <end position="795"/>
    </location>
</feature>
<dbReference type="InterPro" id="IPR038109">
    <property type="entry name" value="DNA_bind_recomb_sf"/>
</dbReference>
<dbReference type="PANTHER" id="PTHR30461:SF23">
    <property type="entry name" value="DNA RECOMBINASE-RELATED"/>
    <property type="match status" value="1"/>
</dbReference>
<evidence type="ECO:0000256" key="2">
    <source>
        <dbReference type="SAM" id="MobiDB-lite"/>
    </source>
</evidence>
<accession>A0A132P6F9</accession>
<dbReference type="Pfam" id="PF00239">
    <property type="entry name" value="Resolvase"/>
    <property type="match status" value="1"/>
</dbReference>
<keyword evidence="1" id="KW-0175">Coiled coil</keyword>
<organism evidence="5 6">
    <name type="scientific">Enterococcus faecium</name>
    <name type="common">Streptococcus faecium</name>
    <dbReference type="NCBI Taxonomy" id="1352"/>
    <lineage>
        <taxon>Bacteria</taxon>
        <taxon>Bacillati</taxon>
        <taxon>Bacillota</taxon>
        <taxon>Bacilli</taxon>
        <taxon>Lactobacillales</taxon>
        <taxon>Enterococcaceae</taxon>
        <taxon>Enterococcus</taxon>
    </lineage>
</organism>
<proteinExistence type="predicted"/>
<dbReference type="SUPFAM" id="SSF53041">
    <property type="entry name" value="Resolvase-like"/>
    <property type="match status" value="1"/>
</dbReference>
<dbReference type="EMBL" id="LRHK01000001">
    <property type="protein sequence ID" value="KWX17918.1"/>
    <property type="molecule type" value="Genomic_DNA"/>
</dbReference>
<feature type="compositionally biased region" description="Basic residues" evidence="2">
    <location>
        <begin position="549"/>
        <end position="559"/>
    </location>
</feature>
<feature type="domain" description="Resolvase/invertase-type recombinase catalytic" evidence="3">
    <location>
        <begin position="26"/>
        <end position="174"/>
    </location>
</feature>
<dbReference type="GO" id="GO:0003677">
    <property type="term" value="F:DNA binding"/>
    <property type="evidence" value="ECO:0007669"/>
    <property type="project" value="InterPro"/>
</dbReference>
<dbReference type="Gene3D" id="3.40.50.1390">
    <property type="entry name" value="Resolvase, N-terminal catalytic domain"/>
    <property type="match status" value="1"/>
</dbReference>
<dbReference type="InterPro" id="IPR011109">
    <property type="entry name" value="DNA_bind_recombinase_dom"/>
</dbReference>
<feature type="region of interest" description="Disordered" evidence="2">
    <location>
        <begin position="780"/>
        <end position="802"/>
    </location>
</feature>
<dbReference type="PROSITE" id="PS51736">
    <property type="entry name" value="RECOMBINASES_3"/>
    <property type="match status" value="1"/>
</dbReference>
<comment type="caution">
    <text evidence="5">The sequence shown here is derived from an EMBL/GenBank/DDBJ whole genome shotgun (WGS) entry which is preliminary data.</text>
</comment>
<dbReference type="Pfam" id="PF07508">
    <property type="entry name" value="Recombinase"/>
    <property type="match status" value="1"/>
</dbReference>
<gene>
    <name evidence="5" type="ORF">AWT83_05340</name>
</gene>
<feature type="domain" description="Recombinase" evidence="4">
    <location>
        <begin position="182"/>
        <end position="309"/>
    </location>
</feature>
<dbReference type="InterPro" id="IPR025827">
    <property type="entry name" value="Zn_ribbon_recom_dom"/>
</dbReference>
<evidence type="ECO:0000259" key="3">
    <source>
        <dbReference type="PROSITE" id="PS51736"/>
    </source>
</evidence>
<evidence type="ECO:0008006" key="7">
    <source>
        <dbReference type="Google" id="ProtNLM"/>
    </source>
</evidence>
<reference evidence="5 6" key="1">
    <citation type="submission" date="2016-01" db="EMBL/GenBank/DDBJ databases">
        <title>Molecular Mechanisms for transfer of large genomic segments between Enterococcus faecium strains.</title>
        <authorList>
            <person name="Garcia-Solache M.A."/>
            <person name="Lebreton F."/>
            <person name="Mclaughlin R.E."/>
            <person name="Whiteaker J.D."/>
            <person name="Gilmore M.S."/>
            <person name="Rice L.B."/>
        </authorList>
    </citation>
    <scope>NUCLEOTIDE SEQUENCE [LARGE SCALE GENOMIC DNA]</scope>
    <source>
        <strain evidence="5 6">D344RRF x C68</strain>
    </source>
</reference>
<dbReference type="InterPro" id="IPR041219">
    <property type="entry name" value="Phage_lysozyme2"/>
</dbReference>
<feature type="region of interest" description="Disordered" evidence="2">
    <location>
        <begin position="545"/>
        <end position="566"/>
    </location>
</feature>
<feature type="coiled-coil region" evidence="1">
    <location>
        <begin position="414"/>
        <end position="493"/>
    </location>
</feature>
<dbReference type="Gene3D" id="3.90.1750.20">
    <property type="entry name" value="Putative Large Serine Recombinase, Chain B, Domain 2"/>
    <property type="match status" value="1"/>
</dbReference>
<evidence type="ECO:0000259" key="4">
    <source>
        <dbReference type="PROSITE" id="PS51737"/>
    </source>
</evidence>